<sequence>MKQIIYILFMFFAFIACDDTKVGYLEVDEVSYDPNTMIVQKNPDEEEEADRIERKYPWVSSPIQGILGTYPIHYKIAGVHTSDGDVESFYNEVQLRGDSCFEVPFENSIKEGTYYIDVNIYNQGYSLVRDSLFIIVVE</sequence>
<evidence type="ECO:0008006" key="3">
    <source>
        <dbReference type="Google" id="ProtNLM"/>
    </source>
</evidence>
<dbReference type="EMBL" id="JACIES010000006">
    <property type="protein sequence ID" value="MBB4026766.1"/>
    <property type="molecule type" value="Genomic_DNA"/>
</dbReference>
<reference evidence="1 2" key="1">
    <citation type="submission" date="2020-08" db="EMBL/GenBank/DDBJ databases">
        <title>Genomic Encyclopedia of Type Strains, Phase IV (KMG-IV): sequencing the most valuable type-strain genomes for metagenomic binning, comparative biology and taxonomic classification.</title>
        <authorList>
            <person name="Goeker M."/>
        </authorList>
    </citation>
    <scope>NUCLEOTIDE SEQUENCE [LARGE SCALE GENOMIC DNA]</scope>
    <source>
        <strain evidence="1 2">DSM 105721</strain>
    </source>
</reference>
<dbReference type="OrthoDB" id="1098325at2"/>
<dbReference type="RefSeq" id="WP_124316774.1">
    <property type="nucleotide sequence ID" value="NZ_AP028155.1"/>
</dbReference>
<accession>A0A7W6MZA2</accession>
<keyword evidence="2" id="KW-1185">Reference proteome</keyword>
<gene>
    <name evidence="1" type="ORF">GGR14_002567</name>
</gene>
<evidence type="ECO:0000313" key="1">
    <source>
        <dbReference type="EMBL" id="MBB4026766.1"/>
    </source>
</evidence>
<dbReference type="GeneID" id="93102758"/>
<organism evidence="1 2">
    <name type="scientific">Butyricimonas faecihominis</name>
    <dbReference type="NCBI Taxonomy" id="1472416"/>
    <lineage>
        <taxon>Bacteria</taxon>
        <taxon>Pseudomonadati</taxon>
        <taxon>Bacteroidota</taxon>
        <taxon>Bacteroidia</taxon>
        <taxon>Bacteroidales</taxon>
        <taxon>Odoribacteraceae</taxon>
        <taxon>Butyricimonas</taxon>
    </lineage>
</organism>
<protein>
    <recommendedName>
        <fullName evidence="3">DUF4625 domain-containing protein</fullName>
    </recommendedName>
</protein>
<evidence type="ECO:0000313" key="2">
    <source>
        <dbReference type="Proteomes" id="UP000546007"/>
    </source>
</evidence>
<dbReference type="Proteomes" id="UP000546007">
    <property type="component" value="Unassembled WGS sequence"/>
</dbReference>
<proteinExistence type="predicted"/>
<dbReference type="PROSITE" id="PS51257">
    <property type="entry name" value="PROKAR_LIPOPROTEIN"/>
    <property type="match status" value="1"/>
</dbReference>
<dbReference type="AlphaFoldDB" id="A0A7W6MZA2"/>
<name>A0A7W6MZA2_9BACT</name>
<comment type="caution">
    <text evidence="1">The sequence shown here is derived from an EMBL/GenBank/DDBJ whole genome shotgun (WGS) entry which is preliminary data.</text>
</comment>